<dbReference type="EC" id="6.1.1.14" evidence="8"/>
<gene>
    <name evidence="8" type="primary">glyQS</name>
    <name evidence="10" type="ORF">COU46_00770</name>
</gene>
<dbReference type="GO" id="GO:0004820">
    <property type="term" value="F:glycine-tRNA ligase activity"/>
    <property type="evidence" value="ECO:0007669"/>
    <property type="project" value="UniProtKB-UniRule"/>
</dbReference>
<keyword evidence="5 8" id="KW-0067">ATP-binding</keyword>
<evidence type="ECO:0000256" key="2">
    <source>
        <dbReference type="ARBA" id="ARBA00022490"/>
    </source>
</evidence>
<dbReference type="InterPro" id="IPR027031">
    <property type="entry name" value="Gly-tRNA_synthase/POLG2"/>
</dbReference>
<accession>A0A2H0TG99</accession>
<comment type="catalytic activity">
    <reaction evidence="8">
        <text>tRNA(Gly) + glycine + ATP = glycyl-tRNA(Gly) + AMP + diphosphate</text>
        <dbReference type="Rhea" id="RHEA:16013"/>
        <dbReference type="Rhea" id="RHEA-COMP:9664"/>
        <dbReference type="Rhea" id="RHEA-COMP:9683"/>
        <dbReference type="ChEBI" id="CHEBI:30616"/>
        <dbReference type="ChEBI" id="CHEBI:33019"/>
        <dbReference type="ChEBI" id="CHEBI:57305"/>
        <dbReference type="ChEBI" id="CHEBI:78442"/>
        <dbReference type="ChEBI" id="CHEBI:78522"/>
        <dbReference type="ChEBI" id="CHEBI:456215"/>
        <dbReference type="EC" id="6.1.1.14"/>
    </reaction>
</comment>
<feature type="binding site" evidence="8">
    <location>
        <position position="159"/>
    </location>
    <ligand>
        <name>substrate</name>
    </ligand>
</feature>
<dbReference type="InterPro" id="IPR004154">
    <property type="entry name" value="Anticodon-bd"/>
</dbReference>
<dbReference type="Pfam" id="PF03129">
    <property type="entry name" value="HGTP_anticodon"/>
    <property type="match status" value="1"/>
</dbReference>
<dbReference type="InterPro" id="IPR006195">
    <property type="entry name" value="aa-tRNA-synth_II"/>
</dbReference>
<evidence type="ECO:0000259" key="9">
    <source>
        <dbReference type="PROSITE" id="PS50862"/>
    </source>
</evidence>
<evidence type="ECO:0000256" key="8">
    <source>
        <dbReference type="HAMAP-Rule" id="MF_00253"/>
    </source>
</evidence>
<dbReference type="InterPro" id="IPR002315">
    <property type="entry name" value="tRNA-synt_gly"/>
</dbReference>
<dbReference type="GO" id="GO:0070062">
    <property type="term" value="C:extracellular exosome"/>
    <property type="evidence" value="ECO:0007669"/>
    <property type="project" value="UniProtKB-ARBA"/>
</dbReference>
<comment type="similarity">
    <text evidence="1 8">Belongs to the class-II aminoacyl-tRNA synthetase family.</text>
</comment>
<proteinExistence type="inferred from homology"/>
<organism evidence="10 11">
    <name type="scientific">Candidatus Niyogibacteria bacterium CG10_big_fil_rev_8_21_14_0_10_42_19</name>
    <dbReference type="NCBI Taxonomy" id="1974725"/>
    <lineage>
        <taxon>Bacteria</taxon>
        <taxon>Candidatus Niyogiibacteriota</taxon>
    </lineage>
</organism>
<evidence type="ECO:0000256" key="4">
    <source>
        <dbReference type="ARBA" id="ARBA00022741"/>
    </source>
</evidence>
<comment type="subunit">
    <text evidence="8">Homodimer.</text>
</comment>
<name>A0A2H0TG99_9BACT</name>
<dbReference type="EMBL" id="PFCN01000011">
    <property type="protein sequence ID" value="PIR70577.1"/>
    <property type="molecule type" value="Genomic_DNA"/>
</dbReference>
<dbReference type="GO" id="GO:0005737">
    <property type="term" value="C:cytoplasm"/>
    <property type="evidence" value="ECO:0007669"/>
    <property type="project" value="UniProtKB-SubCell"/>
</dbReference>
<dbReference type="Gene3D" id="3.30.930.10">
    <property type="entry name" value="Bira Bifunctional Protein, Domain 2"/>
    <property type="match status" value="1"/>
</dbReference>
<feature type="binding site" evidence="8">
    <location>
        <begin position="275"/>
        <end position="276"/>
    </location>
    <ligand>
        <name>ATP</name>
        <dbReference type="ChEBI" id="CHEBI:30616"/>
    </ligand>
</feature>
<dbReference type="Proteomes" id="UP000229383">
    <property type="component" value="Unassembled WGS sequence"/>
</dbReference>
<evidence type="ECO:0000256" key="5">
    <source>
        <dbReference type="ARBA" id="ARBA00022840"/>
    </source>
</evidence>
<feature type="binding site" evidence="8">
    <location>
        <begin position="201"/>
        <end position="206"/>
    </location>
    <ligand>
        <name>ATP</name>
        <dbReference type="ChEBI" id="CHEBI:30616"/>
    </ligand>
</feature>
<dbReference type="CDD" id="cd00774">
    <property type="entry name" value="GlyRS-like_core"/>
    <property type="match status" value="1"/>
</dbReference>
<sequence>MGNKDNLMEKVVSLTKRRGFIYPGSEIYGGLAGTWDYGPVGVELKRNIRNAWWKRFVHERSDMFGLDSAILMNAKTWEASGHVEGFVDPMVDCRDCKSRFREDHLKEGKYGELKEKDGKLVCPNCGKTDMTDPKTFNMMFNTWIGPVEETSNLVYLRPETAQGMFVNFKNVLDTMHPKLPFGIAQDGRVFRNEITPGDFIFRVREFDLMEFEYFIDPKNWKDLFEMWLKEIGAWLDFLGLDAEKLFYHDIPDGERAHYSLRTVDIEYQFPFGMKELCAIAYRTDYDLKKHQEHSKKDLTYFDEKTKSRFLPHVLEPTFGLDRAILATIVQAYREEQLANGDTRIFLKLPHILAPYKVAVFPLVSNKEDIVSKAIEVYKTVKSRFNATWDDIGNIGKRYRRQDEIGTPWCVTIDHQTLEDKTVTVRDRDSMEQERIPISELIGYFDEKLKR</sequence>
<comment type="subcellular location">
    <subcellularLocation>
        <location evidence="8">Cytoplasm</location>
    </subcellularLocation>
</comment>
<evidence type="ECO:0000256" key="6">
    <source>
        <dbReference type="ARBA" id="ARBA00022917"/>
    </source>
</evidence>
<dbReference type="GO" id="GO:0015966">
    <property type="term" value="P:diadenosine tetraphosphate biosynthetic process"/>
    <property type="evidence" value="ECO:0007669"/>
    <property type="project" value="UniProtKB-ARBA"/>
</dbReference>
<keyword evidence="7 8" id="KW-0030">Aminoacyl-tRNA synthetase</keyword>
<dbReference type="AlphaFoldDB" id="A0A2H0TG99"/>
<protein>
    <recommendedName>
        <fullName evidence="8">Glycine--tRNA ligase</fullName>
        <ecNumber evidence="8">6.1.1.14</ecNumber>
    </recommendedName>
    <alternativeName>
        <fullName evidence="8">Glycyl-tRNA synthetase</fullName>
        <shortName evidence="8">GlyRS</shortName>
    </alternativeName>
</protein>
<dbReference type="GO" id="GO:0004081">
    <property type="term" value="F:bis(5'-nucleosyl)-tetraphosphatase (asymmetrical) activity"/>
    <property type="evidence" value="ECO:0007669"/>
    <property type="project" value="UniProtKB-ARBA"/>
</dbReference>
<dbReference type="CDD" id="cd00858">
    <property type="entry name" value="GlyRS_anticodon"/>
    <property type="match status" value="1"/>
</dbReference>
<evidence type="ECO:0000256" key="3">
    <source>
        <dbReference type="ARBA" id="ARBA00022598"/>
    </source>
</evidence>
<evidence type="ECO:0000313" key="10">
    <source>
        <dbReference type="EMBL" id="PIR70577.1"/>
    </source>
</evidence>
<comment type="function">
    <text evidence="8">Catalyzes the attachment of glycine to tRNA(Gly).</text>
</comment>
<dbReference type="GO" id="GO:1990742">
    <property type="term" value="C:microvesicle"/>
    <property type="evidence" value="ECO:0007669"/>
    <property type="project" value="UniProtKB-ARBA"/>
</dbReference>
<feature type="binding site" evidence="8">
    <location>
        <begin position="319"/>
        <end position="322"/>
    </location>
    <ligand>
        <name>ATP</name>
        <dbReference type="ChEBI" id="CHEBI:30616"/>
    </ligand>
</feature>
<feature type="binding site" evidence="8">
    <location>
        <position position="101"/>
    </location>
    <ligand>
        <name>substrate</name>
    </ligand>
</feature>
<dbReference type="NCBIfam" id="NF003211">
    <property type="entry name" value="PRK04173.1"/>
    <property type="match status" value="1"/>
</dbReference>
<keyword evidence="2 8" id="KW-0963">Cytoplasm</keyword>
<dbReference type="InterPro" id="IPR045864">
    <property type="entry name" value="aa-tRNA-synth_II/BPL/LPL"/>
</dbReference>
<dbReference type="SUPFAM" id="SSF52954">
    <property type="entry name" value="Class II aaRS ABD-related"/>
    <property type="match status" value="1"/>
</dbReference>
<dbReference type="PANTHER" id="PTHR10745:SF8">
    <property type="entry name" value="DNA POLYMERASE SUBUNIT GAMMA-2, MITOCHONDRIAL"/>
    <property type="match status" value="1"/>
</dbReference>
<evidence type="ECO:0000256" key="7">
    <source>
        <dbReference type="ARBA" id="ARBA00023146"/>
    </source>
</evidence>
<comment type="caution">
    <text evidence="10">The sequence shown here is derived from an EMBL/GenBank/DDBJ whole genome shotgun (WGS) entry which is preliminary data.</text>
</comment>
<keyword evidence="4 8" id="KW-0547">Nucleotide-binding</keyword>
<dbReference type="Pfam" id="PF00587">
    <property type="entry name" value="tRNA-synt_2b"/>
    <property type="match status" value="1"/>
</dbReference>
<keyword evidence="3 8" id="KW-0436">Ligase</keyword>
<dbReference type="InterPro" id="IPR022961">
    <property type="entry name" value="Gly_tRNA_ligase_bac"/>
</dbReference>
<dbReference type="Gene3D" id="3.40.50.800">
    <property type="entry name" value="Anticodon-binding domain"/>
    <property type="match status" value="1"/>
</dbReference>
<keyword evidence="6 8" id="KW-0648">Protein biosynthesis</keyword>
<dbReference type="GO" id="GO:0006426">
    <property type="term" value="P:glycyl-tRNA aminoacylation"/>
    <property type="evidence" value="ECO:0007669"/>
    <property type="project" value="UniProtKB-UniRule"/>
</dbReference>
<evidence type="ECO:0000256" key="1">
    <source>
        <dbReference type="ARBA" id="ARBA00008226"/>
    </source>
</evidence>
<dbReference type="PANTHER" id="PTHR10745">
    <property type="entry name" value="GLYCYL-TRNA SYNTHETASE/DNA POLYMERASE SUBUNIT GAMMA-2"/>
    <property type="match status" value="1"/>
</dbReference>
<dbReference type="GO" id="GO:0005524">
    <property type="term" value="F:ATP binding"/>
    <property type="evidence" value="ECO:0007669"/>
    <property type="project" value="UniProtKB-UniRule"/>
</dbReference>
<dbReference type="NCBIfam" id="TIGR00389">
    <property type="entry name" value="glyS_dimeric"/>
    <property type="match status" value="1"/>
</dbReference>
<dbReference type="InterPro" id="IPR002314">
    <property type="entry name" value="aa-tRNA-synt_IIb"/>
</dbReference>
<dbReference type="SUPFAM" id="SSF55681">
    <property type="entry name" value="Class II aaRS and biotin synthetases"/>
    <property type="match status" value="1"/>
</dbReference>
<comment type="caution">
    <text evidence="8">Lacks conserved residue(s) required for the propagation of feature annotation.</text>
</comment>
<reference evidence="11" key="1">
    <citation type="submission" date="2017-09" db="EMBL/GenBank/DDBJ databases">
        <title>Depth-based differentiation of microbial function through sediment-hosted aquifers and enrichment of novel symbionts in the deep terrestrial subsurface.</title>
        <authorList>
            <person name="Probst A.J."/>
            <person name="Ladd B."/>
            <person name="Jarett J.K."/>
            <person name="Geller-Mcgrath D.E."/>
            <person name="Sieber C.M.K."/>
            <person name="Emerson J.B."/>
            <person name="Anantharaman K."/>
            <person name="Thomas B.C."/>
            <person name="Malmstrom R."/>
            <person name="Stieglmeier M."/>
            <person name="Klingl A."/>
            <person name="Woyke T."/>
            <person name="Ryan C.M."/>
            <person name="Banfield J.F."/>
        </authorList>
    </citation>
    <scope>NUCLEOTIDE SEQUENCE [LARGE SCALE GENOMIC DNA]</scope>
</reference>
<feature type="binding site" evidence="8">
    <location>
        <begin position="315"/>
        <end position="319"/>
    </location>
    <ligand>
        <name>substrate</name>
    </ligand>
</feature>
<feature type="domain" description="Aminoacyl-transfer RNA synthetases class-II family profile" evidence="9">
    <location>
        <begin position="9"/>
        <end position="361"/>
    </location>
</feature>
<dbReference type="PROSITE" id="PS50862">
    <property type="entry name" value="AA_TRNA_LIGASE_II"/>
    <property type="match status" value="1"/>
</dbReference>
<dbReference type="HAMAP" id="MF_00253_B">
    <property type="entry name" value="Gly_tRNA_synth_B"/>
    <property type="match status" value="1"/>
</dbReference>
<dbReference type="PRINTS" id="PR01043">
    <property type="entry name" value="TRNASYNTHGLY"/>
</dbReference>
<dbReference type="InterPro" id="IPR033731">
    <property type="entry name" value="GlyRS-like_core"/>
</dbReference>
<dbReference type="InterPro" id="IPR036621">
    <property type="entry name" value="Anticodon-bd_dom_sf"/>
</dbReference>
<feature type="binding site" evidence="8">
    <location>
        <begin position="191"/>
        <end position="193"/>
    </location>
    <ligand>
        <name>ATP</name>
        <dbReference type="ChEBI" id="CHEBI:30616"/>
    </ligand>
</feature>
<dbReference type="FunFam" id="3.40.50.800:FF:000002">
    <property type="entry name" value="Glycine--tRNA ligase"/>
    <property type="match status" value="1"/>
</dbReference>
<evidence type="ECO:0000313" key="11">
    <source>
        <dbReference type="Proteomes" id="UP000229383"/>
    </source>
</evidence>